<keyword evidence="9" id="KW-0653">Protein transport</keyword>
<keyword evidence="5" id="KW-0813">Transport</keyword>
<keyword evidence="11" id="KW-0496">Mitochondrion</keyword>
<feature type="domain" description="Tim10-like" evidence="15">
    <location>
        <begin position="122"/>
        <end position="184"/>
    </location>
</feature>
<dbReference type="AlphaFoldDB" id="A0A8H4RQP7"/>
<evidence type="ECO:0000256" key="11">
    <source>
        <dbReference type="ARBA" id="ARBA00023128"/>
    </source>
</evidence>
<dbReference type="SUPFAM" id="SSF144122">
    <property type="entry name" value="Tim10-like"/>
    <property type="match status" value="1"/>
</dbReference>
<evidence type="ECO:0000313" key="16">
    <source>
        <dbReference type="EMBL" id="KAF4632707.1"/>
    </source>
</evidence>
<keyword evidence="13" id="KW-0143">Chaperone</keyword>
<organism evidence="16 17">
    <name type="scientific">Cudoniella acicularis</name>
    <dbReference type="NCBI Taxonomy" id="354080"/>
    <lineage>
        <taxon>Eukaryota</taxon>
        <taxon>Fungi</taxon>
        <taxon>Dikarya</taxon>
        <taxon>Ascomycota</taxon>
        <taxon>Pezizomycotina</taxon>
        <taxon>Leotiomycetes</taxon>
        <taxon>Helotiales</taxon>
        <taxon>Tricladiaceae</taxon>
        <taxon>Cudoniella</taxon>
    </lineage>
</organism>
<dbReference type="InterPro" id="IPR004217">
    <property type="entry name" value="Tim10-like"/>
</dbReference>
<accession>A0A8H4RQP7</accession>
<feature type="compositionally biased region" description="Low complexity" evidence="14">
    <location>
        <begin position="66"/>
        <end position="77"/>
    </location>
</feature>
<keyword evidence="12" id="KW-1015">Disulfide bond</keyword>
<comment type="subcellular location">
    <subcellularLocation>
        <location evidence="1">Mitochondrion inner membrane</location>
        <topology evidence="1">Peripheral membrane protein</topology>
        <orientation evidence="1">Intermembrane side</orientation>
    </subcellularLocation>
</comment>
<keyword evidence="17" id="KW-1185">Reference proteome</keyword>
<name>A0A8H4RQP7_9HELO</name>
<dbReference type="PANTHER" id="PTHR13172">
    <property type="entry name" value="MITOCHONDRIAL IMPORT INNER MEMBRANE TRANSLOCASE SUBUNIT TIM9B"/>
    <property type="match status" value="1"/>
</dbReference>
<dbReference type="OrthoDB" id="1551503at2759"/>
<evidence type="ECO:0000256" key="13">
    <source>
        <dbReference type="ARBA" id="ARBA00023186"/>
    </source>
</evidence>
<dbReference type="Gene3D" id="1.10.287.810">
    <property type="entry name" value="Mitochondrial import inner membrane translocase subunit tim13 like domains"/>
    <property type="match status" value="1"/>
</dbReference>
<comment type="caution">
    <text evidence="16">The sequence shown here is derived from an EMBL/GenBank/DDBJ whole genome shotgun (WGS) entry which is preliminary data.</text>
</comment>
<protein>
    <recommendedName>
        <fullName evidence="3">Mitochondrial import inner membrane translocase subunit TIM9</fullName>
    </recommendedName>
    <alternativeName>
        <fullName evidence="4">Mitochondrial import inner membrane translocase subunit Tim9</fullName>
    </alternativeName>
</protein>
<proteinExistence type="inferred from homology"/>
<keyword evidence="8" id="KW-0862">Zinc</keyword>
<evidence type="ECO:0000256" key="7">
    <source>
        <dbReference type="ARBA" id="ARBA00022792"/>
    </source>
</evidence>
<dbReference type="Pfam" id="PF02953">
    <property type="entry name" value="zf-Tim10_DDP"/>
    <property type="match status" value="1"/>
</dbReference>
<keyword evidence="6" id="KW-0479">Metal-binding</keyword>
<evidence type="ECO:0000256" key="3">
    <source>
        <dbReference type="ARBA" id="ARBA00013978"/>
    </source>
</evidence>
<evidence type="ECO:0000256" key="4">
    <source>
        <dbReference type="ARBA" id="ARBA00014532"/>
    </source>
</evidence>
<dbReference type="GO" id="GO:0046872">
    <property type="term" value="F:metal ion binding"/>
    <property type="evidence" value="ECO:0007669"/>
    <property type="project" value="UniProtKB-KW"/>
</dbReference>
<evidence type="ECO:0000256" key="5">
    <source>
        <dbReference type="ARBA" id="ARBA00022448"/>
    </source>
</evidence>
<evidence type="ECO:0000256" key="2">
    <source>
        <dbReference type="ARBA" id="ARBA00006720"/>
    </source>
</evidence>
<reference evidence="16 17" key="1">
    <citation type="submission" date="2020-03" db="EMBL/GenBank/DDBJ databases">
        <title>Draft Genome Sequence of Cudoniella acicularis.</title>
        <authorList>
            <person name="Buettner E."/>
            <person name="Kellner H."/>
        </authorList>
    </citation>
    <scope>NUCLEOTIDE SEQUENCE [LARGE SCALE GENOMIC DNA]</scope>
    <source>
        <strain evidence="16 17">DSM 108380</strain>
    </source>
</reference>
<feature type="region of interest" description="Disordered" evidence="14">
    <location>
        <begin position="42"/>
        <end position="79"/>
    </location>
</feature>
<evidence type="ECO:0000256" key="1">
    <source>
        <dbReference type="ARBA" id="ARBA00004137"/>
    </source>
</evidence>
<comment type="similarity">
    <text evidence="2">Belongs to the small Tim family.</text>
</comment>
<dbReference type="GO" id="GO:0015031">
    <property type="term" value="P:protein transport"/>
    <property type="evidence" value="ECO:0007669"/>
    <property type="project" value="UniProtKB-KW"/>
</dbReference>
<dbReference type="EMBL" id="JAAMPI010000324">
    <property type="protein sequence ID" value="KAF4632707.1"/>
    <property type="molecule type" value="Genomic_DNA"/>
</dbReference>
<evidence type="ECO:0000256" key="9">
    <source>
        <dbReference type="ARBA" id="ARBA00022927"/>
    </source>
</evidence>
<evidence type="ECO:0000256" key="10">
    <source>
        <dbReference type="ARBA" id="ARBA00023010"/>
    </source>
</evidence>
<dbReference type="InterPro" id="IPR050673">
    <property type="entry name" value="Mito_inner_translocase_sub"/>
</dbReference>
<evidence type="ECO:0000256" key="12">
    <source>
        <dbReference type="ARBA" id="ARBA00023157"/>
    </source>
</evidence>
<keyword evidence="7" id="KW-0999">Mitochondrion inner membrane</keyword>
<keyword evidence="10" id="KW-0811">Translocation</keyword>
<evidence type="ECO:0000313" key="17">
    <source>
        <dbReference type="Proteomes" id="UP000566819"/>
    </source>
</evidence>
<sequence>MPGEVGFVDLKIKGTSVRSANAEGGNERPQAAFLKVMSEEARVAPTRGTDDALTLTGRQNSKSRESIQSSSSYQPHPHSIKAITPPSILHWNLTSDLPTPYHSAIPKTPSKWTAAEQREFQSRMERKQMKEFMGMFSGLVSHCFDSCIDDFTTKSLVARETGCVSRCVKKFMAGSERIGQRFQEQQAQMMNQPPPGR</sequence>
<dbReference type="Proteomes" id="UP000566819">
    <property type="component" value="Unassembled WGS sequence"/>
</dbReference>
<dbReference type="GO" id="GO:0005743">
    <property type="term" value="C:mitochondrial inner membrane"/>
    <property type="evidence" value="ECO:0007669"/>
    <property type="project" value="UniProtKB-SubCell"/>
</dbReference>
<dbReference type="InterPro" id="IPR035427">
    <property type="entry name" value="Tim10-like_dom_sf"/>
</dbReference>
<evidence type="ECO:0000256" key="8">
    <source>
        <dbReference type="ARBA" id="ARBA00022833"/>
    </source>
</evidence>
<evidence type="ECO:0000256" key="14">
    <source>
        <dbReference type="SAM" id="MobiDB-lite"/>
    </source>
</evidence>
<gene>
    <name evidence="16" type="ORF">G7Y89_g5415</name>
</gene>
<keyword evidence="7" id="KW-0472">Membrane</keyword>
<evidence type="ECO:0000256" key="6">
    <source>
        <dbReference type="ARBA" id="ARBA00022723"/>
    </source>
</evidence>
<evidence type="ECO:0000259" key="15">
    <source>
        <dbReference type="Pfam" id="PF02953"/>
    </source>
</evidence>